<evidence type="ECO:0000259" key="3">
    <source>
        <dbReference type="Pfam" id="PF22936"/>
    </source>
</evidence>
<sequence>MSQESDLTSKADLANAVSYLLKEVLGKSKSGSSKDEQVNFADLYEFAGKTLNQNLFEFTYNHWIIDTGATTHMCCNKTLMYNLESVAGHKNVHLPDKSTKKVRNIGKVKINDNIILEGVLYIPSSNSILCKNIKHVDENAGYPNKSVLCNTVSNSINKSTFLGKLWHGRLGHPSLQALKHIKQIDLSDCVKTACDVCHIAKQHRLPFPISISKTQDNMEEKDLPLPNIPTDADLEDSMDQNPLVMEDTDIEDQDNLPQGPPTTYDLQQNQEEGPPIPTEQIVQPEAARTMVRNRRPPNWLKHYLCVAKVSEVKEIGSLQYTLSEN</sequence>
<feature type="domain" description="Retrovirus-related Pol polyprotein from transposon TNT 1-94-like beta-barrel" evidence="3">
    <location>
        <begin position="63"/>
        <end position="128"/>
    </location>
</feature>
<evidence type="ECO:0000313" key="4">
    <source>
        <dbReference type="EMBL" id="KAF7801757.1"/>
    </source>
</evidence>
<name>A0A834VYA4_9FABA</name>
<dbReference type="OrthoDB" id="1380361at2759"/>
<keyword evidence="5" id="KW-1185">Reference proteome</keyword>
<dbReference type="AlphaFoldDB" id="A0A834VYA4"/>
<dbReference type="Pfam" id="PF13976">
    <property type="entry name" value="gag_pre-integrs"/>
    <property type="match status" value="1"/>
</dbReference>
<organism evidence="4 5">
    <name type="scientific">Senna tora</name>
    <dbReference type="NCBI Taxonomy" id="362788"/>
    <lineage>
        <taxon>Eukaryota</taxon>
        <taxon>Viridiplantae</taxon>
        <taxon>Streptophyta</taxon>
        <taxon>Embryophyta</taxon>
        <taxon>Tracheophyta</taxon>
        <taxon>Spermatophyta</taxon>
        <taxon>Magnoliopsida</taxon>
        <taxon>eudicotyledons</taxon>
        <taxon>Gunneridae</taxon>
        <taxon>Pentapetalae</taxon>
        <taxon>rosids</taxon>
        <taxon>fabids</taxon>
        <taxon>Fabales</taxon>
        <taxon>Fabaceae</taxon>
        <taxon>Caesalpinioideae</taxon>
        <taxon>Cassia clade</taxon>
        <taxon>Senna</taxon>
    </lineage>
</organism>
<evidence type="ECO:0000259" key="2">
    <source>
        <dbReference type="Pfam" id="PF13976"/>
    </source>
</evidence>
<dbReference type="Pfam" id="PF22936">
    <property type="entry name" value="Pol_BBD"/>
    <property type="match status" value="1"/>
</dbReference>
<reference evidence="4" key="1">
    <citation type="submission" date="2020-09" db="EMBL/GenBank/DDBJ databases">
        <title>Genome-Enabled Discovery of Anthraquinone Biosynthesis in Senna tora.</title>
        <authorList>
            <person name="Kang S.-H."/>
            <person name="Pandey R.P."/>
            <person name="Lee C.-M."/>
            <person name="Sim J.-S."/>
            <person name="Jeong J.-T."/>
            <person name="Choi B.-S."/>
            <person name="Jung M."/>
            <person name="Ginzburg D."/>
            <person name="Zhao K."/>
            <person name="Won S.Y."/>
            <person name="Oh T.-J."/>
            <person name="Yu Y."/>
            <person name="Kim N.-H."/>
            <person name="Lee O.R."/>
            <person name="Lee T.-H."/>
            <person name="Bashyal P."/>
            <person name="Kim T.-S."/>
            <person name="Lee W.-H."/>
            <person name="Kawkins C."/>
            <person name="Kim C.-K."/>
            <person name="Kim J.S."/>
            <person name="Ahn B.O."/>
            <person name="Rhee S.Y."/>
            <person name="Sohng J.K."/>
        </authorList>
    </citation>
    <scope>NUCLEOTIDE SEQUENCE</scope>
    <source>
        <tissue evidence="4">Leaf</tissue>
    </source>
</reference>
<evidence type="ECO:0000256" key="1">
    <source>
        <dbReference type="SAM" id="MobiDB-lite"/>
    </source>
</evidence>
<feature type="region of interest" description="Disordered" evidence="1">
    <location>
        <begin position="251"/>
        <end position="277"/>
    </location>
</feature>
<dbReference type="InterPro" id="IPR025724">
    <property type="entry name" value="GAG-pre-integrase_dom"/>
</dbReference>
<proteinExistence type="predicted"/>
<evidence type="ECO:0000313" key="5">
    <source>
        <dbReference type="Proteomes" id="UP000634136"/>
    </source>
</evidence>
<dbReference type="Proteomes" id="UP000634136">
    <property type="component" value="Unassembled WGS sequence"/>
</dbReference>
<dbReference type="InterPro" id="IPR054722">
    <property type="entry name" value="PolX-like_BBD"/>
</dbReference>
<dbReference type="EMBL" id="JAAIUW010000013">
    <property type="protein sequence ID" value="KAF7801757.1"/>
    <property type="molecule type" value="Genomic_DNA"/>
</dbReference>
<gene>
    <name evidence="4" type="ORF">G2W53_040868</name>
</gene>
<feature type="domain" description="GAG-pre-integrase" evidence="2">
    <location>
        <begin position="153"/>
        <end position="202"/>
    </location>
</feature>
<protein>
    <submittedName>
        <fullName evidence="4">Retrovirus-related Pol polyprotein from transposon TNT 1-94</fullName>
    </submittedName>
</protein>
<comment type="caution">
    <text evidence="4">The sequence shown here is derived from an EMBL/GenBank/DDBJ whole genome shotgun (WGS) entry which is preliminary data.</text>
</comment>
<accession>A0A834VYA4</accession>